<evidence type="ECO:0000256" key="2">
    <source>
        <dbReference type="ARBA" id="ARBA00022567"/>
    </source>
</evidence>
<dbReference type="GO" id="GO:0016832">
    <property type="term" value="F:aldehyde-lyase activity"/>
    <property type="evidence" value="ECO:0007669"/>
    <property type="project" value="InterPro"/>
</dbReference>
<evidence type="ECO:0000313" key="5">
    <source>
        <dbReference type="EMBL" id="HIU65403.1"/>
    </source>
</evidence>
<name>A0A9D1MS90_9PROT</name>
<keyword evidence="4" id="KW-0479">Metal-binding</keyword>
<dbReference type="Proteomes" id="UP000824142">
    <property type="component" value="Unassembled WGS sequence"/>
</dbReference>
<comment type="caution">
    <text evidence="5">The sequence shown here is derived from an EMBL/GenBank/DDBJ whole genome shotgun (WGS) entry which is preliminary data.</text>
</comment>
<feature type="binding site" evidence="4">
    <location>
        <position position="161"/>
    </location>
    <ligand>
        <name>Zn(2+)</name>
        <dbReference type="ChEBI" id="CHEBI:29105"/>
        <label>1</label>
        <note>catalytic</note>
    </ligand>
</feature>
<organism evidence="5 6">
    <name type="scientific">Candidatus Enterousia avicola</name>
    <dbReference type="NCBI Taxonomy" id="2840787"/>
    <lineage>
        <taxon>Bacteria</taxon>
        <taxon>Pseudomonadati</taxon>
        <taxon>Pseudomonadota</taxon>
        <taxon>Alphaproteobacteria</taxon>
        <taxon>Candidatus Enterousia</taxon>
    </lineage>
</organism>
<dbReference type="InterPro" id="IPR050246">
    <property type="entry name" value="Class_II_FBP_aldolase"/>
</dbReference>
<dbReference type="InterPro" id="IPR013785">
    <property type="entry name" value="Aldolase_TIM"/>
</dbReference>
<feature type="active site" description="Proton donor" evidence="3">
    <location>
        <position position="32"/>
    </location>
</feature>
<dbReference type="InterPro" id="IPR000771">
    <property type="entry name" value="FBA_II"/>
</dbReference>
<comment type="pathway">
    <text evidence="1">Carbohydrate biosynthesis; Calvin cycle.</text>
</comment>
<dbReference type="AlphaFoldDB" id="A0A9D1MS90"/>
<dbReference type="PANTHER" id="PTHR30304:SF0">
    <property type="entry name" value="D-TAGATOSE-1,6-BISPHOSPHATE ALDOLASE SUBUNIT GATY-RELATED"/>
    <property type="match status" value="1"/>
</dbReference>
<gene>
    <name evidence="5" type="ORF">IAC63_02060</name>
</gene>
<dbReference type="NCBIfam" id="TIGR00167">
    <property type="entry name" value="cbbA"/>
    <property type="match status" value="1"/>
</dbReference>
<evidence type="ECO:0000313" key="6">
    <source>
        <dbReference type="Proteomes" id="UP000824142"/>
    </source>
</evidence>
<feature type="binding site" evidence="4">
    <location>
        <position position="33"/>
    </location>
    <ligand>
        <name>Zn(2+)</name>
        <dbReference type="ChEBI" id="CHEBI:29105"/>
        <label>1</label>
        <note>catalytic</note>
    </ligand>
</feature>
<feature type="binding site" evidence="4">
    <location>
        <position position="54"/>
    </location>
    <ligand>
        <name>Zn(2+)</name>
        <dbReference type="ChEBI" id="CHEBI:29105"/>
        <label>2</label>
    </ligand>
</feature>
<dbReference type="Pfam" id="PF01116">
    <property type="entry name" value="F_bP_aldolase"/>
    <property type="match status" value="1"/>
</dbReference>
<feature type="binding site" evidence="4">
    <location>
        <position position="84"/>
    </location>
    <ligand>
        <name>Zn(2+)</name>
        <dbReference type="ChEBI" id="CHEBI:29105"/>
        <label>2</label>
    </ligand>
</feature>
<feature type="non-terminal residue" evidence="5">
    <location>
        <position position="1"/>
    </location>
</feature>
<evidence type="ECO:0000256" key="1">
    <source>
        <dbReference type="ARBA" id="ARBA00005215"/>
    </source>
</evidence>
<dbReference type="GO" id="GO:0008270">
    <property type="term" value="F:zinc ion binding"/>
    <property type="evidence" value="ECO:0007669"/>
    <property type="project" value="InterPro"/>
</dbReference>
<dbReference type="GO" id="GO:0019253">
    <property type="term" value="P:reductive pentose-phosphate cycle"/>
    <property type="evidence" value="ECO:0007669"/>
    <property type="project" value="UniProtKB-KW"/>
</dbReference>
<accession>A0A9D1MS90</accession>
<evidence type="ECO:0000256" key="3">
    <source>
        <dbReference type="PIRSR" id="PIRSR001359-1"/>
    </source>
</evidence>
<dbReference type="EMBL" id="DVNO01000014">
    <property type="protein sequence ID" value="HIU65403.1"/>
    <property type="molecule type" value="Genomic_DNA"/>
</dbReference>
<protein>
    <submittedName>
        <fullName evidence="5">Ketose-bisphosphate aldolase</fullName>
    </submittedName>
</protein>
<proteinExistence type="predicted"/>
<sequence length="259" mass="28342">ESALKYMGEDLLRGMIWGLNLKDSDKVTLHLDHGSSFESCVNAIKLGFSSVMIDGSKLPFDANVALAKQVADYASKYDVSVEAELGVLSGIEDENTNSKESSYTNPDDVVNFVNSTGIDSLAIAIGTSHGAYKRKSEDEELRFDILDAVAKQLPDFPLVLHGASSIPQHFVKTINEFGGKMSNARGIAVDQLKRAVEKNICKINVDSDSRLAFTAGVRETLANKPDSFNPRDYLGVGRKNIYDNCVDEIKNIMNSENKL</sequence>
<dbReference type="SUPFAM" id="SSF51569">
    <property type="entry name" value="Aldolase"/>
    <property type="match status" value="1"/>
</dbReference>
<keyword evidence="2" id="KW-0113">Calvin cycle</keyword>
<feature type="binding site" evidence="4">
    <location>
        <position position="129"/>
    </location>
    <ligand>
        <name>Zn(2+)</name>
        <dbReference type="ChEBI" id="CHEBI:29105"/>
        <label>1</label>
        <note>catalytic</note>
    </ligand>
</feature>
<dbReference type="PANTHER" id="PTHR30304">
    <property type="entry name" value="D-TAGATOSE-1,6-BISPHOSPHATE ALDOLASE"/>
    <property type="match status" value="1"/>
</dbReference>
<keyword evidence="4" id="KW-0862">Zinc</keyword>
<dbReference type="Gene3D" id="3.20.20.70">
    <property type="entry name" value="Aldolase class I"/>
    <property type="match status" value="1"/>
</dbReference>
<evidence type="ECO:0000256" key="4">
    <source>
        <dbReference type="PIRSR" id="PIRSR001359-3"/>
    </source>
</evidence>
<reference evidence="5" key="2">
    <citation type="journal article" date="2021" name="PeerJ">
        <title>Extensive microbial diversity within the chicken gut microbiome revealed by metagenomics and culture.</title>
        <authorList>
            <person name="Gilroy R."/>
            <person name="Ravi A."/>
            <person name="Getino M."/>
            <person name="Pursley I."/>
            <person name="Horton D.L."/>
            <person name="Alikhan N.F."/>
            <person name="Baker D."/>
            <person name="Gharbi K."/>
            <person name="Hall N."/>
            <person name="Watson M."/>
            <person name="Adriaenssens E.M."/>
            <person name="Foster-Nyarko E."/>
            <person name="Jarju S."/>
            <person name="Secka A."/>
            <person name="Antonio M."/>
            <person name="Oren A."/>
            <person name="Chaudhuri R.R."/>
            <person name="La Ragione R."/>
            <person name="Hildebrand F."/>
            <person name="Pallen M.J."/>
        </authorList>
    </citation>
    <scope>NUCLEOTIDE SEQUENCE</scope>
    <source>
        <strain evidence="5">CHK136-897</strain>
    </source>
</reference>
<dbReference type="PIRSF" id="PIRSF001359">
    <property type="entry name" value="F_bP_aldolase_II"/>
    <property type="match status" value="1"/>
</dbReference>
<dbReference type="CDD" id="cd00947">
    <property type="entry name" value="TBP_aldolase_IIB"/>
    <property type="match status" value="1"/>
</dbReference>
<comment type="cofactor">
    <cofactor evidence="4">
        <name>Zn(2+)</name>
        <dbReference type="ChEBI" id="CHEBI:29105"/>
    </cofactor>
    <text evidence="4">Binds 2 Zn(2+) ions per subunit. One is catalytic and the other provides a structural contribution.</text>
</comment>
<reference evidence="5" key="1">
    <citation type="submission" date="2020-10" db="EMBL/GenBank/DDBJ databases">
        <authorList>
            <person name="Gilroy R."/>
        </authorList>
    </citation>
    <scope>NUCLEOTIDE SEQUENCE</scope>
    <source>
        <strain evidence="5">CHK136-897</strain>
    </source>
</reference>